<dbReference type="InterPro" id="IPR006886">
    <property type="entry name" value="RNA_pol_III_Rpc5"/>
</dbReference>
<evidence type="ECO:0000313" key="3">
    <source>
        <dbReference type="EMBL" id="KAH3659511.1"/>
    </source>
</evidence>
<reference evidence="3" key="2">
    <citation type="submission" date="2021-01" db="EMBL/GenBank/DDBJ databases">
        <authorList>
            <person name="Schikora-Tamarit M.A."/>
        </authorList>
    </citation>
    <scope>NUCLEOTIDE SEQUENCE</scope>
    <source>
        <strain evidence="3">NCAIM Y.01608</strain>
    </source>
</reference>
<dbReference type="PANTHER" id="PTHR12069">
    <property type="entry name" value="DNA-DIRECTED RNA POLYMERASES III 80 KDA POLYPEPTIDE RNA POLYMERASE III SUBUNIT 5"/>
    <property type="match status" value="1"/>
</dbReference>
<dbReference type="GO" id="GO:0005666">
    <property type="term" value="C:RNA polymerase III complex"/>
    <property type="evidence" value="ECO:0007669"/>
    <property type="project" value="TreeGrafter"/>
</dbReference>
<protein>
    <submittedName>
        <fullName evidence="3">Uncharacterized protein</fullName>
    </submittedName>
</protein>
<evidence type="ECO:0000256" key="1">
    <source>
        <dbReference type="SAM" id="Coils"/>
    </source>
</evidence>
<feature type="compositionally biased region" description="Polar residues" evidence="2">
    <location>
        <begin position="206"/>
        <end position="234"/>
    </location>
</feature>
<dbReference type="AlphaFoldDB" id="A0A9P8SZG3"/>
<sequence length="427" mass="47305">MSDPVIKEIPIRINGPPLLMVQQPTVQKYSTISQTRLKPASGVLEMDIPTDTSRFYDESKASKWGGTNYQTLKGVLVDGNGYYVGRVSEGELHLSPVTKTCQLRPSFKYIDEMKARKQQKEKELNKQLDEHMMSEDKKKAHLVQMTAKSTNENALRLGGALVSKKLEDEEDWVVYDGLVKVLEQVQLQAGLADEFLGDVKVGTLQSNNDRNGQRQVLGGSNQTLGNVVTSNNTSEDVDEDGLDTLLGDDQLESLLNGLWSGSSTNIEEVSWRSTVQLNNIHGSHSQSSTIDQAADVAVQLDEVQAKLAGMDLVWVLLGQISPREDLLLSESSVVIKSELGIHAHHLVVDRFRQWVDLNLSGIFVLENLVEFFDGFGSLWNCLWREFKSGGNLLGQLVANALVVVHRVLLDGVRVLLGNTLNIDTTLR</sequence>
<keyword evidence="1" id="KW-0175">Coiled coil</keyword>
<dbReference type="Proteomes" id="UP000788993">
    <property type="component" value="Unassembled WGS sequence"/>
</dbReference>
<reference evidence="3" key="1">
    <citation type="journal article" date="2021" name="Open Biol.">
        <title>Shared evolutionary footprints suggest mitochondrial oxidative damage underlies multiple complex I losses in fungi.</title>
        <authorList>
            <person name="Schikora-Tamarit M.A."/>
            <person name="Marcet-Houben M."/>
            <person name="Nosek J."/>
            <person name="Gabaldon T."/>
        </authorList>
    </citation>
    <scope>NUCLEOTIDE SEQUENCE</scope>
    <source>
        <strain evidence="3">NCAIM Y.01608</strain>
    </source>
</reference>
<dbReference type="EMBL" id="JAEUBD010001504">
    <property type="protein sequence ID" value="KAH3659511.1"/>
    <property type="molecule type" value="Genomic_DNA"/>
</dbReference>
<organism evidence="3 4">
    <name type="scientific">Ogataea polymorpha</name>
    <dbReference type="NCBI Taxonomy" id="460523"/>
    <lineage>
        <taxon>Eukaryota</taxon>
        <taxon>Fungi</taxon>
        <taxon>Dikarya</taxon>
        <taxon>Ascomycota</taxon>
        <taxon>Saccharomycotina</taxon>
        <taxon>Pichiomycetes</taxon>
        <taxon>Pichiales</taxon>
        <taxon>Pichiaceae</taxon>
        <taxon>Ogataea</taxon>
    </lineage>
</organism>
<evidence type="ECO:0000256" key="2">
    <source>
        <dbReference type="SAM" id="MobiDB-lite"/>
    </source>
</evidence>
<proteinExistence type="predicted"/>
<gene>
    <name evidence="3" type="ORF">OGATHE_005556</name>
</gene>
<keyword evidence="4" id="KW-1185">Reference proteome</keyword>
<dbReference type="GO" id="GO:0042797">
    <property type="term" value="P:tRNA transcription by RNA polymerase III"/>
    <property type="evidence" value="ECO:0007669"/>
    <property type="project" value="TreeGrafter"/>
</dbReference>
<dbReference type="PANTHER" id="PTHR12069:SF0">
    <property type="entry name" value="DNA-DIRECTED RNA POLYMERASE III SUBUNIT RPC5"/>
    <property type="match status" value="1"/>
</dbReference>
<dbReference type="Pfam" id="PF04801">
    <property type="entry name" value="RPC5"/>
    <property type="match status" value="1"/>
</dbReference>
<feature type="region of interest" description="Disordered" evidence="2">
    <location>
        <begin position="206"/>
        <end position="238"/>
    </location>
</feature>
<comment type="caution">
    <text evidence="3">The sequence shown here is derived from an EMBL/GenBank/DDBJ whole genome shotgun (WGS) entry which is preliminary data.</text>
</comment>
<name>A0A9P8SZG3_9ASCO</name>
<feature type="coiled-coil region" evidence="1">
    <location>
        <begin position="110"/>
        <end position="137"/>
    </location>
</feature>
<evidence type="ECO:0000313" key="4">
    <source>
        <dbReference type="Proteomes" id="UP000788993"/>
    </source>
</evidence>
<accession>A0A9P8SZG3</accession>